<feature type="domain" description="YhfM-like" evidence="2">
    <location>
        <begin position="54"/>
        <end position="137"/>
    </location>
</feature>
<name>A0ABR5K202_9BACI</name>
<gene>
    <name evidence="3" type="ORF">AEA09_10450</name>
</gene>
<proteinExistence type="predicted"/>
<evidence type="ECO:0000256" key="1">
    <source>
        <dbReference type="SAM" id="SignalP"/>
    </source>
</evidence>
<sequence>MKHIVMFLILSFSTLILISCQSQTKEMTLLDNVSGISISKSNGYGGLNENYFASYSQEESISDFEEILKNAKGNTQDVTNETPTYDILVRYENGDTHGLHLILGNEGEESVFMYIGYEESYTVSPEDTYKLENIIVEEEAY</sequence>
<evidence type="ECO:0000259" key="2">
    <source>
        <dbReference type="Pfam" id="PF26353"/>
    </source>
</evidence>
<reference evidence="4" key="1">
    <citation type="submission" date="2015-07" db="EMBL/GenBank/DDBJ databases">
        <title>Fjat-14205 dsm 2895.</title>
        <authorList>
            <person name="Liu B."/>
            <person name="Wang J."/>
            <person name="Zhu Y."/>
            <person name="Liu G."/>
            <person name="Chen Q."/>
            <person name="Chen Z."/>
            <person name="Lan J."/>
            <person name="Che J."/>
            <person name="Ge C."/>
            <person name="Shi H."/>
            <person name="Pan Z."/>
            <person name="Liu X."/>
        </authorList>
    </citation>
    <scope>NUCLEOTIDE SEQUENCE [LARGE SCALE GENOMIC DNA]</scope>
    <source>
        <strain evidence="4">DSM 25560</strain>
    </source>
</reference>
<dbReference type="PROSITE" id="PS51257">
    <property type="entry name" value="PROKAR_LIPOPROTEIN"/>
    <property type="match status" value="1"/>
</dbReference>
<dbReference type="EMBL" id="LGRV01000003">
    <property type="protein sequence ID" value="KOS68923.1"/>
    <property type="molecule type" value="Genomic_DNA"/>
</dbReference>
<accession>A0ABR5K202</accession>
<keyword evidence="1" id="KW-0732">Signal</keyword>
<feature type="signal peptide" evidence="1">
    <location>
        <begin position="1"/>
        <end position="24"/>
    </location>
</feature>
<keyword evidence="4" id="KW-1185">Reference proteome</keyword>
<protein>
    <recommendedName>
        <fullName evidence="2">YhfM-like domain-containing protein</fullName>
    </recommendedName>
</protein>
<comment type="caution">
    <text evidence="3">The sequence shown here is derived from an EMBL/GenBank/DDBJ whole genome shotgun (WGS) entry which is preliminary data.</text>
</comment>
<dbReference type="Proteomes" id="UP000050668">
    <property type="component" value="Unassembled WGS sequence"/>
</dbReference>
<dbReference type="RefSeq" id="WP_156312139.1">
    <property type="nucleotide sequence ID" value="NZ_LGRV01000003.1"/>
</dbReference>
<organism evidence="3 4">
    <name type="scientific">Lysinibacillus contaminans</name>
    <dbReference type="NCBI Taxonomy" id="1293441"/>
    <lineage>
        <taxon>Bacteria</taxon>
        <taxon>Bacillati</taxon>
        <taxon>Bacillota</taxon>
        <taxon>Bacilli</taxon>
        <taxon>Bacillales</taxon>
        <taxon>Bacillaceae</taxon>
        <taxon>Lysinibacillus</taxon>
    </lineage>
</organism>
<dbReference type="Pfam" id="PF26353">
    <property type="entry name" value="YhfM"/>
    <property type="match status" value="1"/>
</dbReference>
<dbReference type="InterPro" id="IPR058780">
    <property type="entry name" value="YhfM-like_dom"/>
</dbReference>
<feature type="chain" id="PRO_5045163787" description="YhfM-like domain-containing protein" evidence="1">
    <location>
        <begin position="25"/>
        <end position="141"/>
    </location>
</feature>
<evidence type="ECO:0000313" key="4">
    <source>
        <dbReference type="Proteomes" id="UP000050668"/>
    </source>
</evidence>
<evidence type="ECO:0000313" key="3">
    <source>
        <dbReference type="EMBL" id="KOS68923.1"/>
    </source>
</evidence>